<sequence>MMISPWAVAMAALLLPSAGLAAQAEMRDEFRRISFHAPSTPGFRTASILTAGFTGATVTMSSNYEGLNLNDVTFSFNHGWLEVGAHHEGRVTLRMKRRPLASEREGVLTMHNRKTGDTQRYRFTLGVWLVGDGAVDDNFAEARERCHRLGGRLLTTRELREVSRKWFGFSKGNLSAMYPQATLFHAQARAGGSFWVHEAKALYLHTGIKSPERGINTLCRYAYENAT</sequence>
<feature type="signal peptide" evidence="1">
    <location>
        <begin position="1"/>
        <end position="21"/>
    </location>
</feature>
<evidence type="ECO:0000313" key="3">
    <source>
        <dbReference type="Proteomes" id="UP000240892"/>
    </source>
</evidence>
<dbReference type="RefSeq" id="WP_106928697.1">
    <property type="nucleotide sequence ID" value="NZ_CABMMU010000014.1"/>
</dbReference>
<organism evidence="2 3">
    <name type="scientific">Kluyvera genomosp. 2</name>
    <dbReference type="NCBI Taxonomy" id="2774054"/>
    <lineage>
        <taxon>Bacteria</taxon>
        <taxon>Pseudomonadati</taxon>
        <taxon>Pseudomonadota</taxon>
        <taxon>Gammaproteobacteria</taxon>
        <taxon>Enterobacterales</taxon>
        <taxon>Enterobacteriaceae</taxon>
        <taxon>Kluyvera</taxon>
    </lineage>
</organism>
<protein>
    <submittedName>
        <fullName evidence="2">Uncharacterized protein</fullName>
    </submittedName>
</protein>
<keyword evidence="1" id="KW-0732">Signal</keyword>
<dbReference type="EMBL" id="PYHO01000014">
    <property type="protein sequence ID" value="PSR45596.1"/>
    <property type="molecule type" value="Genomic_DNA"/>
</dbReference>
<evidence type="ECO:0000313" key="2">
    <source>
        <dbReference type="EMBL" id="PSR45596.1"/>
    </source>
</evidence>
<dbReference type="Proteomes" id="UP000240892">
    <property type="component" value="Unassembled WGS sequence"/>
</dbReference>
<dbReference type="AlphaFoldDB" id="A0A2T2XZA4"/>
<proteinExistence type="predicted"/>
<reference evidence="2 3" key="1">
    <citation type="submission" date="2018-03" db="EMBL/GenBank/DDBJ databases">
        <title>First report of an OXA-48+CTX-M-M-producing Kluyvera ascorbata clone recovered from patients admitted in a University Hospital in Madrid, Spain.</title>
        <authorList>
            <person name="Hernandez-Garcia M."/>
            <person name="Leon-Sampedro R."/>
            <person name="Perez-Viso B."/>
            <person name="Morosini M.I."/>
            <person name="Lopez-Fresnena N."/>
            <person name="Coque T.M."/>
            <person name="Bonten M."/>
            <person name="Malhotra-Kumar S."/>
            <person name="Ruiz-Garbajosa P."/>
            <person name="Canton R."/>
        </authorList>
    </citation>
    <scope>NUCLEOTIDE SEQUENCE [LARGE SCALE GENOMIC DNA]</scope>
    <source>
        <strain evidence="2 3">KA2</strain>
    </source>
</reference>
<gene>
    <name evidence="2" type="ORF">C8256_16765</name>
</gene>
<comment type="caution">
    <text evidence="2">The sequence shown here is derived from an EMBL/GenBank/DDBJ whole genome shotgun (WGS) entry which is preliminary data.</text>
</comment>
<evidence type="ECO:0000256" key="1">
    <source>
        <dbReference type="SAM" id="SignalP"/>
    </source>
</evidence>
<feature type="chain" id="PRO_5015548092" evidence="1">
    <location>
        <begin position="22"/>
        <end position="227"/>
    </location>
</feature>
<keyword evidence="3" id="KW-1185">Reference proteome</keyword>
<name>A0A2T2XZA4_9ENTR</name>
<accession>A0A2T2XZA4</accession>